<name>A0AAW0IFC4_QUESU</name>
<gene>
    <name evidence="3" type="ORF">CFP56_006114</name>
</gene>
<reference evidence="3 4" key="1">
    <citation type="journal article" date="2018" name="Sci. Data">
        <title>The draft genome sequence of cork oak.</title>
        <authorList>
            <person name="Ramos A.M."/>
            <person name="Usie A."/>
            <person name="Barbosa P."/>
            <person name="Barros P.M."/>
            <person name="Capote T."/>
            <person name="Chaves I."/>
            <person name="Simoes F."/>
            <person name="Abreu I."/>
            <person name="Carrasquinho I."/>
            <person name="Faro C."/>
            <person name="Guimaraes J.B."/>
            <person name="Mendonca D."/>
            <person name="Nobrega F."/>
            <person name="Rodrigues L."/>
            <person name="Saibo N.J.M."/>
            <person name="Varela M.C."/>
            <person name="Egas C."/>
            <person name="Matos J."/>
            <person name="Miguel C.M."/>
            <person name="Oliveira M.M."/>
            <person name="Ricardo C.P."/>
            <person name="Goncalves S."/>
        </authorList>
    </citation>
    <scope>NUCLEOTIDE SEQUENCE [LARGE SCALE GENOMIC DNA]</scope>
    <source>
        <strain evidence="4">cv. HL8</strain>
    </source>
</reference>
<comment type="caution">
    <text evidence="3">The sequence shown here is derived from an EMBL/GenBank/DDBJ whole genome shotgun (WGS) entry which is preliminary data.</text>
</comment>
<evidence type="ECO:0000313" key="3">
    <source>
        <dbReference type="EMBL" id="KAK7813083.1"/>
    </source>
</evidence>
<dbReference type="InterPro" id="IPR046349">
    <property type="entry name" value="C1-like_sf"/>
</dbReference>
<feature type="domain" description="DC1" evidence="2">
    <location>
        <begin position="8"/>
        <end position="53"/>
    </location>
</feature>
<dbReference type="PANTHER" id="PTHR46288:SF80">
    <property type="entry name" value="CYSTEINE_HISTIDINE-RICH C1 DOMAIN FAMILY PROTEIN"/>
    <property type="match status" value="1"/>
</dbReference>
<dbReference type="AlphaFoldDB" id="A0AAW0IFC4"/>
<evidence type="ECO:0000313" key="4">
    <source>
        <dbReference type="Proteomes" id="UP000237347"/>
    </source>
</evidence>
<keyword evidence="1" id="KW-0677">Repeat</keyword>
<organism evidence="3 4">
    <name type="scientific">Quercus suber</name>
    <name type="common">Cork oak</name>
    <dbReference type="NCBI Taxonomy" id="58331"/>
    <lineage>
        <taxon>Eukaryota</taxon>
        <taxon>Viridiplantae</taxon>
        <taxon>Streptophyta</taxon>
        <taxon>Embryophyta</taxon>
        <taxon>Tracheophyta</taxon>
        <taxon>Spermatophyta</taxon>
        <taxon>Magnoliopsida</taxon>
        <taxon>eudicotyledons</taxon>
        <taxon>Gunneridae</taxon>
        <taxon>Pentapetalae</taxon>
        <taxon>rosids</taxon>
        <taxon>fabids</taxon>
        <taxon>Fagales</taxon>
        <taxon>Fagaceae</taxon>
        <taxon>Quercus</taxon>
    </lineage>
</organism>
<accession>A0AAW0IFC4</accession>
<dbReference type="Proteomes" id="UP000237347">
    <property type="component" value="Unassembled WGS sequence"/>
</dbReference>
<proteinExistence type="predicted"/>
<protein>
    <recommendedName>
        <fullName evidence="2">DC1 domain-containing protein</fullName>
    </recommendedName>
</protein>
<dbReference type="InterPro" id="IPR004146">
    <property type="entry name" value="DC1"/>
</dbReference>
<evidence type="ECO:0000256" key="1">
    <source>
        <dbReference type="ARBA" id="ARBA00022737"/>
    </source>
</evidence>
<evidence type="ECO:0000259" key="2">
    <source>
        <dbReference type="Pfam" id="PF03107"/>
    </source>
</evidence>
<dbReference type="EMBL" id="PKMF04001313">
    <property type="protein sequence ID" value="KAK7813083.1"/>
    <property type="molecule type" value="Genomic_DNA"/>
</dbReference>
<dbReference type="Pfam" id="PF03107">
    <property type="entry name" value="C1_2"/>
    <property type="match status" value="1"/>
</dbReference>
<dbReference type="PANTHER" id="PTHR46288">
    <property type="entry name" value="PHORBOL-ESTER/DAG-TYPE DOMAIN-CONTAINING PROTEIN"/>
    <property type="match status" value="1"/>
</dbReference>
<keyword evidence="4" id="KW-1185">Reference proteome</keyword>
<sequence>MEEIKHFDHDHRLSLRKEPDWLHCTACLFNWNDDQTLYICSEGCSYALHQSCAMLSAAQELQSLFHPPHTLTIHRQLRDDIN</sequence>
<dbReference type="SUPFAM" id="SSF57889">
    <property type="entry name" value="Cysteine-rich domain"/>
    <property type="match status" value="1"/>
</dbReference>